<feature type="domain" description="Concentrative nucleoside transporter C-terminal" evidence="9">
    <location>
        <begin position="265"/>
        <end position="473"/>
    </location>
</feature>
<comment type="subcellular location">
    <subcellularLocation>
        <location evidence="1">Cell membrane</location>
        <topology evidence="1">Multi-pass membrane protein</topology>
    </subcellularLocation>
</comment>
<keyword evidence="12" id="KW-1185">Reference proteome</keyword>
<evidence type="ECO:0000256" key="7">
    <source>
        <dbReference type="RuleBase" id="RU362018"/>
    </source>
</evidence>
<evidence type="ECO:0000313" key="11">
    <source>
        <dbReference type="EMBL" id="OAD55339.1"/>
    </source>
</evidence>
<reference evidence="11 12" key="1">
    <citation type="submission" date="2015-07" db="EMBL/GenBank/DDBJ databases">
        <title>The genome of Eufriesea mexicana.</title>
        <authorList>
            <person name="Pan H."/>
            <person name="Kapheim K."/>
        </authorList>
    </citation>
    <scope>NUCLEOTIDE SEQUENCE [LARGE SCALE GENOMIC DNA]</scope>
    <source>
        <strain evidence="11">0111107269</strain>
        <tissue evidence="11">Whole body</tissue>
    </source>
</reference>
<dbReference type="Pfam" id="PF07662">
    <property type="entry name" value="Nucleos_tra2_C"/>
    <property type="match status" value="1"/>
</dbReference>
<feature type="transmembrane region" description="Helical" evidence="7">
    <location>
        <begin position="100"/>
        <end position="120"/>
    </location>
</feature>
<dbReference type="AlphaFoldDB" id="A0A310SHZ5"/>
<evidence type="ECO:0000256" key="4">
    <source>
        <dbReference type="ARBA" id="ARBA00022692"/>
    </source>
</evidence>
<feature type="transmembrane region" description="Helical" evidence="7">
    <location>
        <begin position="237"/>
        <end position="259"/>
    </location>
</feature>
<feature type="transmembrane region" description="Helical" evidence="7">
    <location>
        <begin position="160"/>
        <end position="182"/>
    </location>
</feature>
<keyword evidence="7" id="KW-0813">Transport</keyword>
<evidence type="ECO:0000259" key="9">
    <source>
        <dbReference type="Pfam" id="PF07662"/>
    </source>
</evidence>
<evidence type="ECO:0000313" key="12">
    <source>
        <dbReference type="Proteomes" id="UP000250275"/>
    </source>
</evidence>
<dbReference type="PANTHER" id="PTHR10590:SF4">
    <property type="entry name" value="SOLUTE CARRIER FAMILY 28 MEMBER 3"/>
    <property type="match status" value="1"/>
</dbReference>
<feature type="domain" description="Nucleoside transporter/FeoB GTPase Gate" evidence="10">
    <location>
        <begin position="163"/>
        <end position="261"/>
    </location>
</feature>
<dbReference type="GO" id="GO:0005886">
    <property type="term" value="C:plasma membrane"/>
    <property type="evidence" value="ECO:0007669"/>
    <property type="project" value="UniProtKB-SubCell"/>
</dbReference>
<dbReference type="Proteomes" id="UP000250275">
    <property type="component" value="Unassembled WGS sequence"/>
</dbReference>
<evidence type="ECO:0000259" key="10">
    <source>
        <dbReference type="Pfam" id="PF07670"/>
    </source>
</evidence>
<keyword evidence="3" id="KW-1003">Cell membrane</keyword>
<keyword evidence="4 7" id="KW-0812">Transmembrane</keyword>
<feature type="transmembrane region" description="Helical" evidence="7">
    <location>
        <begin position="42"/>
        <end position="68"/>
    </location>
</feature>
<gene>
    <name evidence="11" type="ORF">WN48_04853</name>
</gene>
<dbReference type="InterPro" id="IPR011642">
    <property type="entry name" value="Gate_dom"/>
</dbReference>
<dbReference type="InterPro" id="IPR011657">
    <property type="entry name" value="CNT_C_dom"/>
</dbReference>
<comment type="similarity">
    <text evidence="2 7">Belongs to the concentrative nucleoside transporter (CNT) (TC 2.A.41) family.</text>
</comment>
<dbReference type="InterPro" id="IPR002668">
    <property type="entry name" value="CNT_N_dom"/>
</dbReference>
<feature type="transmembrane region" description="Helical" evidence="7">
    <location>
        <begin position="417"/>
        <end position="442"/>
    </location>
</feature>
<name>A0A310SHZ5_9HYME</name>
<feature type="transmembrane region" description="Helical" evidence="7">
    <location>
        <begin position="266"/>
        <end position="285"/>
    </location>
</feature>
<accession>A0A310SHZ5</accession>
<feature type="transmembrane region" description="Helical" evidence="7">
    <location>
        <begin position="77"/>
        <end position="94"/>
    </location>
</feature>
<evidence type="ECO:0000256" key="1">
    <source>
        <dbReference type="ARBA" id="ARBA00004651"/>
    </source>
</evidence>
<evidence type="ECO:0000256" key="3">
    <source>
        <dbReference type="ARBA" id="ARBA00022475"/>
    </source>
</evidence>
<sequence length="494" mass="54447">MAQFFITLLRNISSRRYSAIVPYHATKSSKVSKERGKTFIQVISYGSLIGQTVIYTCVFIAIIAFLIVDTLDSKDRLMSGIGVILLLSFGWIFSKHPDHINWRPVLSGLILQFLFGLIAIRWSVGRSIFQCLANKVETFLNYSKSGASFIYSDKLVADGVFAFTVLPVIFYFSFFVQILYYLGVMQWIVLNLGRLLEKIMGTSICESVTCATNIFVGMTESPLVIKPYLNKLTTSELHTVMCSGFATVSGTVLAAYINFGANPAHLITASLMAAPAALCYSKLFYPETERSMVTSENIKLEKSTDFNLLDAASKGAVAAIPLVLGIIANIIAFVSFTKFINAFLSWLGLLVGYKELSFEFILSKVFMPLSWIMGVPWDKCEDVATLIGLKTVINEFVAYEMLGKYKEQKRIFGRTEAIATFAICGFANPASVGITLSVLTSLAPDRKENISKAIMRAFISGNIVCFLTGSIAGMLVSDEYEQSINALSLNATID</sequence>
<feature type="transmembrane region" description="Helical" evidence="7">
    <location>
        <begin position="316"/>
        <end position="336"/>
    </location>
</feature>
<dbReference type="OrthoDB" id="6075923at2759"/>
<dbReference type="Pfam" id="PF07670">
    <property type="entry name" value="Gate"/>
    <property type="match status" value="1"/>
</dbReference>
<evidence type="ECO:0000259" key="8">
    <source>
        <dbReference type="Pfam" id="PF01773"/>
    </source>
</evidence>
<dbReference type="PANTHER" id="PTHR10590">
    <property type="entry name" value="SODIUM/NUCLEOSIDE COTRANSPORTER"/>
    <property type="match status" value="1"/>
</dbReference>
<organism evidence="11 12">
    <name type="scientific">Eufriesea mexicana</name>
    <dbReference type="NCBI Taxonomy" id="516756"/>
    <lineage>
        <taxon>Eukaryota</taxon>
        <taxon>Metazoa</taxon>
        <taxon>Ecdysozoa</taxon>
        <taxon>Arthropoda</taxon>
        <taxon>Hexapoda</taxon>
        <taxon>Insecta</taxon>
        <taxon>Pterygota</taxon>
        <taxon>Neoptera</taxon>
        <taxon>Endopterygota</taxon>
        <taxon>Hymenoptera</taxon>
        <taxon>Apocrita</taxon>
        <taxon>Aculeata</taxon>
        <taxon>Apoidea</taxon>
        <taxon>Anthophila</taxon>
        <taxon>Apidae</taxon>
        <taxon>Eufriesea</taxon>
    </lineage>
</organism>
<dbReference type="GO" id="GO:0005415">
    <property type="term" value="F:nucleoside:sodium symporter activity"/>
    <property type="evidence" value="ECO:0007669"/>
    <property type="project" value="TreeGrafter"/>
</dbReference>
<feature type="domain" description="Concentrative nucleoside transporter N-terminal" evidence="8">
    <location>
        <begin position="81"/>
        <end position="153"/>
    </location>
</feature>
<dbReference type="EMBL" id="KQ762882">
    <property type="protein sequence ID" value="OAD55339.1"/>
    <property type="molecule type" value="Genomic_DNA"/>
</dbReference>
<evidence type="ECO:0000256" key="6">
    <source>
        <dbReference type="ARBA" id="ARBA00023136"/>
    </source>
</evidence>
<protein>
    <recommendedName>
        <fullName evidence="7">Sodium/nucleoside cotransporter</fullName>
    </recommendedName>
</protein>
<feature type="transmembrane region" description="Helical" evidence="7">
    <location>
        <begin position="454"/>
        <end position="476"/>
    </location>
</feature>
<evidence type="ECO:0000256" key="2">
    <source>
        <dbReference type="ARBA" id="ARBA00009033"/>
    </source>
</evidence>
<dbReference type="InterPro" id="IPR018270">
    <property type="entry name" value="C_nuclsd_transpt_met_bac"/>
</dbReference>
<dbReference type="Pfam" id="PF01773">
    <property type="entry name" value="Nucleos_tra2_N"/>
    <property type="match status" value="1"/>
</dbReference>
<keyword evidence="5 7" id="KW-1133">Transmembrane helix</keyword>
<proteinExistence type="inferred from homology"/>
<keyword evidence="6 7" id="KW-0472">Membrane</keyword>
<dbReference type="InterPro" id="IPR008276">
    <property type="entry name" value="C_nuclsd_transpt"/>
</dbReference>
<dbReference type="NCBIfam" id="TIGR00804">
    <property type="entry name" value="nupC"/>
    <property type="match status" value="1"/>
</dbReference>
<evidence type="ECO:0000256" key="5">
    <source>
        <dbReference type="ARBA" id="ARBA00022989"/>
    </source>
</evidence>